<evidence type="ECO:0008006" key="3">
    <source>
        <dbReference type="Google" id="ProtNLM"/>
    </source>
</evidence>
<evidence type="ECO:0000313" key="1">
    <source>
        <dbReference type="EMBL" id="KJK78957.1"/>
    </source>
</evidence>
<dbReference type="EMBL" id="KE384732">
    <property type="protein sequence ID" value="KJK78957.1"/>
    <property type="molecule type" value="Genomic_DNA"/>
</dbReference>
<gene>
    <name evidence="1" type="ORF">H634G_05772</name>
</gene>
<evidence type="ECO:0000313" key="2">
    <source>
        <dbReference type="Proteomes" id="UP000054544"/>
    </source>
</evidence>
<dbReference type="AlphaFoldDB" id="A0A0D9NY33"/>
<organism evidence="1 2">
    <name type="scientific">Metarhizium anisopliae BRIP 53293</name>
    <dbReference type="NCBI Taxonomy" id="1291518"/>
    <lineage>
        <taxon>Eukaryota</taxon>
        <taxon>Fungi</taxon>
        <taxon>Dikarya</taxon>
        <taxon>Ascomycota</taxon>
        <taxon>Pezizomycotina</taxon>
        <taxon>Sordariomycetes</taxon>
        <taxon>Hypocreomycetidae</taxon>
        <taxon>Hypocreales</taxon>
        <taxon>Clavicipitaceae</taxon>
        <taxon>Metarhizium</taxon>
    </lineage>
</organism>
<keyword evidence="2" id="KW-1185">Reference proteome</keyword>
<dbReference type="PANTHER" id="PTHR42100">
    <property type="entry name" value="OXIDOREDUCTASE 178 KDA SUBUNIT, PUTATIVE (AFU_ORTHOLOGUE AFUA_8G04320)-RELATED"/>
    <property type="match status" value="1"/>
</dbReference>
<dbReference type="OrthoDB" id="2120038at2759"/>
<name>A0A0D9NY33_METAN</name>
<dbReference type="PANTHER" id="PTHR42100:SF1">
    <property type="entry name" value="OXIDOREDUCTASE 178 KDA SUBUNIT, PUTATIVE (AFU_ORTHOLOGUE AFUA_8G04320)-RELATED"/>
    <property type="match status" value="1"/>
</dbReference>
<reference evidence="2" key="1">
    <citation type="journal article" date="2014" name="BMC Genomics">
        <title>The genome sequence of the biocontrol fungus Metarhizium anisopliae and comparative genomics of Metarhizium species.</title>
        <authorList>
            <person name="Pattemore J.A."/>
            <person name="Hane J.K."/>
            <person name="Williams A.H."/>
            <person name="Wilson B.A."/>
            <person name="Stodart B.J."/>
            <person name="Ash G.J."/>
        </authorList>
    </citation>
    <scope>NUCLEOTIDE SEQUENCE [LARGE SCALE GENOMIC DNA]</scope>
    <source>
        <strain evidence="2">BRIP 53293</strain>
    </source>
</reference>
<dbReference type="InterPro" id="IPR034444">
    <property type="entry name" value="Nuo17.8"/>
</dbReference>
<dbReference type="STRING" id="1291518.A0A0D9NY33"/>
<proteinExistence type="predicted"/>
<sequence length="289" mass="32556">MASGQPRLDIATLAFLAIRRRHMAFSLGPSLQGPRRVRDFARGQQSPEASIQVRFIVGVLVRHCATSYHSARYPSMVLYTENNKTEIVDIVWICNIRQPHLLAPSPIQLVPPRPASIDDARSAKMFTARQRAGQIARQLPRTARTYASDAHGHHKAAEVNESFGKGSIATVAAFFGGVLLYQFAPKQGEDSSISSLINKYLSRKEDWEETNALHTRAMEQAGFDRNLFENASNQHRFVDVSYPEAFQSHAPRNIQAGHLVNLDHVVEHYKQKHLQDEERKARKLAEQKA</sequence>
<dbReference type="GO" id="GO:0005739">
    <property type="term" value="C:mitochondrion"/>
    <property type="evidence" value="ECO:0007669"/>
    <property type="project" value="InterPro"/>
</dbReference>
<accession>A0A0D9NY33</accession>
<protein>
    <recommendedName>
        <fullName evidence="3">NADH-ubiquinone oxidoreductase 17.8 kDa subunit</fullName>
    </recommendedName>
</protein>
<dbReference type="Proteomes" id="UP000054544">
    <property type="component" value="Unassembled WGS sequence"/>
</dbReference>